<reference evidence="12 13" key="1">
    <citation type="submission" date="2019-01" db="EMBL/GenBank/DDBJ databases">
        <title>Geovibrio thiophilus DSM 11263, complete genome.</title>
        <authorList>
            <person name="Spring S."/>
            <person name="Bunk B."/>
            <person name="Sproer C."/>
        </authorList>
    </citation>
    <scope>NUCLEOTIDE SEQUENCE [LARGE SCALE GENOMIC DNA]</scope>
    <source>
        <strain evidence="12 13">DSM 11263</strain>
    </source>
</reference>
<comment type="PTM">
    <text evidence="6 7">An intermediate of this reaction is the autophosphorylated ppk in which a phosphate is covalently linked to a histidine residue through a N-P bond.</text>
</comment>
<evidence type="ECO:0000256" key="4">
    <source>
        <dbReference type="ARBA" id="ARBA00022777"/>
    </source>
</evidence>
<gene>
    <name evidence="12" type="primary">ppk1</name>
    <name evidence="6" type="synonym">ppk</name>
    <name evidence="12" type="ORF">EP073_10845</name>
</gene>
<keyword evidence="6" id="KW-0460">Magnesium</keyword>
<dbReference type="GO" id="GO:0008976">
    <property type="term" value="F:polyphosphate kinase activity"/>
    <property type="evidence" value="ECO:0007669"/>
    <property type="project" value="UniProtKB-UniRule"/>
</dbReference>
<dbReference type="Gene3D" id="3.30.870.10">
    <property type="entry name" value="Endonuclease Chain A"/>
    <property type="match status" value="2"/>
</dbReference>
<dbReference type="AlphaFoldDB" id="A0A3R5Z098"/>
<dbReference type="RefSeq" id="WP_128467165.1">
    <property type="nucleotide sequence ID" value="NZ_CP035108.1"/>
</dbReference>
<dbReference type="NCBIfam" id="TIGR03705">
    <property type="entry name" value="poly_P_kin"/>
    <property type="match status" value="1"/>
</dbReference>
<feature type="binding site" evidence="6">
    <location>
        <position position="578"/>
    </location>
    <ligand>
        <name>ATP</name>
        <dbReference type="ChEBI" id="CHEBI:30616"/>
    </ligand>
</feature>
<comment type="similarity">
    <text evidence="6 7">Belongs to the polyphosphate kinase 1 (PPK1) family.</text>
</comment>
<comment type="cofactor">
    <cofactor evidence="6">
        <name>Mg(2+)</name>
        <dbReference type="ChEBI" id="CHEBI:18420"/>
    </cofactor>
</comment>
<dbReference type="PANTHER" id="PTHR30218">
    <property type="entry name" value="POLYPHOSPHATE KINASE"/>
    <property type="match status" value="1"/>
</dbReference>
<dbReference type="Gene3D" id="3.30.1840.10">
    <property type="entry name" value="Polyphosphate kinase middle domain"/>
    <property type="match status" value="1"/>
</dbReference>
<keyword evidence="6" id="KW-0479">Metal-binding</keyword>
<proteinExistence type="inferred from homology"/>
<comment type="catalytic activity">
    <reaction evidence="6 7">
        <text>[phosphate](n) + ATP = [phosphate](n+1) + ADP</text>
        <dbReference type="Rhea" id="RHEA:19573"/>
        <dbReference type="Rhea" id="RHEA-COMP:9859"/>
        <dbReference type="Rhea" id="RHEA-COMP:14280"/>
        <dbReference type="ChEBI" id="CHEBI:16838"/>
        <dbReference type="ChEBI" id="CHEBI:30616"/>
        <dbReference type="ChEBI" id="CHEBI:456216"/>
        <dbReference type="EC" id="2.7.4.1"/>
    </reaction>
</comment>
<feature type="domain" description="Polyphosphate kinase C-terminal" evidence="11">
    <location>
        <begin position="317"/>
        <end position="481"/>
    </location>
</feature>
<keyword evidence="2 6" id="KW-0808">Transferase</keyword>
<dbReference type="InterPro" id="IPR025198">
    <property type="entry name" value="PPK_N_dom"/>
</dbReference>
<dbReference type="PANTHER" id="PTHR30218:SF0">
    <property type="entry name" value="POLYPHOSPHATE KINASE"/>
    <property type="match status" value="1"/>
</dbReference>
<evidence type="ECO:0000259" key="9">
    <source>
        <dbReference type="Pfam" id="PF13089"/>
    </source>
</evidence>
<protein>
    <recommendedName>
        <fullName evidence="6 7">Polyphosphate kinase</fullName>
        <ecNumber evidence="6 7">2.7.4.1</ecNumber>
    </recommendedName>
    <alternativeName>
        <fullName evidence="6">ATP-polyphosphate phosphotransferase</fullName>
    </alternativeName>
    <alternativeName>
        <fullName evidence="6">Polyphosphoric acid kinase</fullName>
    </alternativeName>
</protein>
<dbReference type="InterPro" id="IPR025200">
    <property type="entry name" value="PPK_C_dom2"/>
</dbReference>
<dbReference type="GO" id="GO:0006799">
    <property type="term" value="P:polyphosphate biosynthetic process"/>
    <property type="evidence" value="ECO:0007669"/>
    <property type="project" value="UniProtKB-UniRule"/>
</dbReference>
<dbReference type="GO" id="GO:0005524">
    <property type="term" value="F:ATP binding"/>
    <property type="evidence" value="ECO:0007669"/>
    <property type="project" value="UniProtKB-KW"/>
</dbReference>
<keyword evidence="13" id="KW-1185">Reference proteome</keyword>
<evidence type="ECO:0000256" key="3">
    <source>
        <dbReference type="ARBA" id="ARBA00022741"/>
    </source>
</evidence>
<keyword evidence="3 6" id="KW-0547">Nucleotide-binding</keyword>
<dbReference type="GO" id="GO:0046872">
    <property type="term" value="F:metal ion binding"/>
    <property type="evidence" value="ECO:0007669"/>
    <property type="project" value="UniProtKB-KW"/>
</dbReference>
<feature type="binding site" evidence="6">
    <location>
        <position position="454"/>
    </location>
    <ligand>
        <name>ATP</name>
        <dbReference type="ChEBI" id="CHEBI:30616"/>
    </ligand>
</feature>
<comment type="function">
    <text evidence="6 7">Catalyzes the reversible transfer of the terminal phosphate of ATP to form a long-chain polyphosphate (polyP).</text>
</comment>
<dbReference type="InterPro" id="IPR036832">
    <property type="entry name" value="PPK_N_dom_sf"/>
</dbReference>
<feature type="active site" description="Phosphohistidine intermediate" evidence="6">
    <location>
        <position position="421"/>
    </location>
</feature>
<evidence type="ECO:0000256" key="1">
    <source>
        <dbReference type="ARBA" id="ARBA00022553"/>
    </source>
</evidence>
<name>A0A3R5Z098_9BACT</name>
<dbReference type="Pfam" id="PF13090">
    <property type="entry name" value="PP_kinase_C"/>
    <property type="match status" value="1"/>
</dbReference>
<evidence type="ECO:0000256" key="7">
    <source>
        <dbReference type="RuleBase" id="RU003800"/>
    </source>
</evidence>
<dbReference type="Pfam" id="PF17941">
    <property type="entry name" value="PP_kinase_C_1"/>
    <property type="match status" value="1"/>
</dbReference>
<feature type="domain" description="Polyphosphate kinase N-terminal" evidence="9">
    <location>
        <begin position="6"/>
        <end position="110"/>
    </location>
</feature>
<evidence type="ECO:0000259" key="8">
    <source>
        <dbReference type="Pfam" id="PF02503"/>
    </source>
</evidence>
<feature type="binding site" evidence="6">
    <location>
        <position position="361"/>
    </location>
    <ligand>
        <name>Mg(2+)</name>
        <dbReference type="ChEBI" id="CHEBI:18420"/>
    </ligand>
</feature>
<dbReference type="Proteomes" id="UP000287502">
    <property type="component" value="Chromosome"/>
</dbReference>
<dbReference type="EC" id="2.7.4.1" evidence="6 7"/>
<evidence type="ECO:0000259" key="11">
    <source>
        <dbReference type="Pfam" id="PF17941"/>
    </source>
</evidence>
<dbReference type="Pfam" id="PF13089">
    <property type="entry name" value="PP_kinase_N"/>
    <property type="match status" value="1"/>
</dbReference>
<keyword evidence="1 6" id="KW-0597">Phosphoprotein</keyword>
<feature type="domain" description="Polyphosphate kinase C-terminal" evidence="10">
    <location>
        <begin position="490"/>
        <end position="660"/>
    </location>
</feature>
<dbReference type="Pfam" id="PF02503">
    <property type="entry name" value="PP_kinase"/>
    <property type="match status" value="1"/>
</dbReference>
<dbReference type="InterPro" id="IPR036830">
    <property type="entry name" value="PP_kinase_middle_dom_sf"/>
</dbReference>
<dbReference type="NCBIfam" id="NF003921">
    <property type="entry name" value="PRK05443.2-2"/>
    <property type="match status" value="1"/>
</dbReference>
<dbReference type="SUPFAM" id="SSF143724">
    <property type="entry name" value="PHP14-like"/>
    <property type="match status" value="1"/>
</dbReference>
<feature type="binding site" evidence="6">
    <location>
        <position position="550"/>
    </location>
    <ligand>
        <name>ATP</name>
        <dbReference type="ChEBI" id="CHEBI:30616"/>
    </ligand>
</feature>
<evidence type="ECO:0000313" key="13">
    <source>
        <dbReference type="Proteomes" id="UP000287502"/>
    </source>
</evidence>
<dbReference type="Gene3D" id="1.20.58.310">
    <property type="entry name" value="Polyphosphate kinase N-terminal domain"/>
    <property type="match status" value="1"/>
</dbReference>
<dbReference type="GO" id="GO:0009358">
    <property type="term" value="C:polyphosphate kinase complex"/>
    <property type="evidence" value="ECO:0007669"/>
    <property type="project" value="InterPro"/>
</dbReference>
<evidence type="ECO:0000256" key="5">
    <source>
        <dbReference type="ARBA" id="ARBA00022840"/>
    </source>
</evidence>
<dbReference type="KEGG" id="gtl:EP073_10845"/>
<keyword evidence="5 6" id="KW-0067">ATP-binding</keyword>
<dbReference type="EMBL" id="CP035108">
    <property type="protein sequence ID" value="QAR33880.1"/>
    <property type="molecule type" value="Genomic_DNA"/>
</dbReference>
<accession>A0A3R5Z098</accession>
<evidence type="ECO:0000259" key="10">
    <source>
        <dbReference type="Pfam" id="PF13090"/>
    </source>
</evidence>
<dbReference type="SUPFAM" id="SSF140356">
    <property type="entry name" value="PPK N-terminal domain-like"/>
    <property type="match status" value="1"/>
</dbReference>
<dbReference type="InterPro" id="IPR041108">
    <property type="entry name" value="PP_kinase_C_1"/>
</dbReference>
<keyword evidence="4 6" id="KW-0418">Kinase</keyword>
<evidence type="ECO:0000256" key="6">
    <source>
        <dbReference type="HAMAP-Rule" id="MF_00347"/>
    </source>
</evidence>
<feature type="binding site" evidence="6">
    <location>
        <position position="391"/>
    </location>
    <ligand>
        <name>Mg(2+)</name>
        <dbReference type="ChEBI" id="CHEBI:18420"/>
    </ligand>
</feature>
<dbReference type="InterPro" id="IPR024953">
    <property type="entry name" value="PP_kinase_middle"/>
</dbReference>
<dbReference type="HAMAP" id="MF_00347">
    <property type="entry name" value="Polyphosphate_kinase"/>
    <property type="match status" value="1"/>
</dbReference>
<feature type="domain" description="Polyphosphate kinase middle" evidence="8">
    <location>
        <begin position="120"/>
        <end position="292"/>
    </location>
</feature>
<sequence length="670" mass="77106">MSEYKFINREISWLQFNERVLREADDDSVPLLEKLKFLAIFSSNLDEFFMIRVAGLYDQVEAKYDIKDVSGYTPKELLAKISDTAHRLVKDQQKIFRKVIKECARHHIVIQPEIDGELSDIVESIFNDEIQPLISPVTLSAANPFPFIYNLRQCIFVKLEKGGETHYSIIIIPENLQRVFKIRLHRTYCVTSEEIIARCLPQVYPGYKVMDSYTLRLTRNADLTVDEDEAEDLLKIIEKKLSSRKKGNVVRVELDKTAPDEVLKFLQERIGFDNEDVYIVDKPLDLTFLFSLTDGNPELMYPEHKPFVPYGLTADENIFERLKERDYVFYRPYHDFGFNSALIRRASVDEQVLAVKMTLYRANRGSSIVESLAEAARRGKQICVVIELKARFDEERNVGWAKKLEEAGCIVTYGIPGLKIHSKNLQIIRKEPQGIVRYSYLSTGNFNEATAKIYTDIDYITADEAVGHECANLFNMLMGYTDYADWNRISVAPTGLKAKLISLINYEIENALAGKKAEMLIKINSLIDKELIMKLHDASRAGVKIEMIIRGICGITAGVKGLTENIRIRSIIGRFLEHPRIILFHHGGKKRLFISTADWMERNMHSRVEQLFEITDKNAKEFMMTILSSNLKDNTKAWVMEGEAYRKLKPAESEEPHNTQEFFIGKQIGH</sequence>
<evidence type="ECO:0000313" key="12">
    <source>
        <dbReference type="EMBL" id="QAR33880.1"/>
    </source>
</evidence>
<dbReference type="InterPro" id="IPR003414">
    <property type="entry name" value="PP_kinase"/>
</dbReference>
<organism evidence="12 13">
    <name type="scientific">Geovibrio thiophilus</name>
    <dbReference type="NCBI Taxonomy" id="139438"/>
    <lineage>
        <taxon>Bacteria</taxon>
        <taxon>Pseudomonadati</taxon>
        <taxon>Deferribacterota</taxon>
        <taxon>Deferribacteres</taxon>
        <taxon>Deferribacterales</taxon>
        <taxon>Geovibrionaceae</taxon>
        <taxon>Geovibrio</taxon>
    </lineage>
</organism>
<dbReference type="SUPFAM" id="SSF56024">
    <property type="entry name" value="Phospholipase D/nuclease"/>
    <property type="match status" value="2"/>
</dbReference>
<dbReference type="NCBIfam" id="NF003917">
    <property type="entry name" value="PRK05443.1-1"/>
    <property type="match status" value="1"/>
</dbReference>
<feature type="binding site" evidence="6">
    <location>
        <position position="44"/>
    </location>
    <ligand>
        <name>ATP</name>
        <dbReference type="ChEBI" id="CHEBI:30616"/>
    </ligand>
</feature>
<dbReference type="OrthoDB" id="9761456at2"/>
<evidence type="ECO:0000256" key="2">
    <source>
        <dbReference type="ARBA" id="ARBA00022679"/>
    </source>
</evidence>
<dbReference type="PIRSF" id="PIRSF015589">
    <property type="entry name" value="PP_kinase"/>
    <property type="match status" value="1"/>
</dbReference>